<dbReference type="SUPFAM" id="SSF53955">
    <property type="entry name" value="Lysozyme-like"/>
    <property type="match status" value="1"/>
</dbReference>
<feature type="chain" id="PRO_5004191210" evidence="2">
    <location>
        <begin position="24"/>
        <end position="283"/>
    </location>
</feature>
<dbReference type="GO" id="GO:0016020">
    <property type="term" value="C:membrane"/>
    <property type="evidence" value="ECO:0007669"/>
    <property type="project" value="InterPro"/>
</dbReference>
<dbReference type="InterPro" id="IPR008258">
    <property type="entry name" value="Transglycosylase_SLT_dom_1"/>
</dbReference>
<organism evidence="4 5">
    <name type="scientific">Koribacter versatilis (strain Ellin345)</name>
    <dbReference type="NCBI Taxonomy" id="204669"/>
    <lineage>
        <taxon>Bacteria</taxon>
        <taxon>Pseudomonadati</taxon>
        <taxon>Acidobacteriota</taxon>
        <taxon>Terriglobia</taxon>
        <taxon>Terriglobales</taxon>
        <taxon>Candidatus Korobacteraceae</taxon>
        <taxon>Candidatus Korobacter</taxon>
    </lineage>
</organism>
<keyword evidence="5" id="KW-1185">Reference proteome</keyword>
<dbReference type="EnsemblBacteria" id="ABF40157">
    <property type="protein sequence ID" value="ABF40157"/>
    <property type="gene ID" value="Acid345_1154"/>
</dbReference>
<sequence>MTLLRHLGLAGMGFVLACAPAFAGSISTVDVDGRKVFVNDDDLPKFKSADGTPTHSAKTLIFWSGTEHRWKPVPHQNPAAIEAARSAAADVKNFVASQPTQKEDPVKGVVDTADKDPNFGKIAKGYAVTTAEVEQAIADAAANHGVDPNLVKAIIKVESNFNPHAVSNKGAMGLMQLMPGTARKLNVSNPFDVHQNVDAGVKHFRQLLEDFKGDVKLSLAAYNAGEKAVTDHGGIPPYQETQNYVKTITRLYNGGMNIQFAPTRAPIKVYRDQQGVLTFNNVD</sequence>
<dbReference type="InterPro" id="IPR023346">
    <property type="entry name" value="Lysozyme-like_dom_sf"/>
</dbReference>
<dbReference type="InterPro" id="IPR000189">
    <property type="entry name" value="Transglyc_AS"/>
</dbReference>
<dbReference type="RefSeq" id="WP_011521959.1">
    <property type="nucleotide sequence ID" value="NC_008009.1"/>
</dbReference>
<proteinExistence type="inferred from homology"/>
<name>Q1ISJ3_KORVE</name>
<dbReference type="Gene3D" id="1.10.530.10">
    <property type="match status" value="1"/>
</dbReference>
<protein>
    <submittedName>
        <fullName evidence="4">Lytic transglycosylase, catalytic</fullName>
    </submittedName>
</protein>
<keyword evidence="2" id="KW-0732">Signal</keyword>
<evidence type="ECO:0000256" key="1">
    <source>
        <dbReference type="ARBA" id="ARBA00007734"/>
    </source>
</evidence>
<dbReference type="PROSITE" id="PS51257">
    <property type="entry name" value="PROKAR_LIPOPROTEIN"/>
    <property type="match status" value="1"/>
</dbReference>
<dbReference type="GO" id="GO:0008933">
    <property type="term" value="F:peptidoglycan lytic transglycosylase activity"/>
    <property type="evidence" value="ECO:0007669"/>
    <property type="project" value="InterPro"/>
</dbReference>
<accession>Q1ISJ3</accession>
<dbReference type="PANTHER" id="PTHR37423">
    <property type="entry name" value="SOLUBLE LYTIC MUREIN TRANSGLYCOSYLASE-RELATED"/>
    <property type="match status" value="1"/>
</dbReference>
<dbReference type="CDD" id="cd00254">
    <property type="entry name" value="LT-like"/>
    <property type="match status" value="1"/>
</dbReference>
<dbReference type="STRING" id="204669.Acid345_1154"/>
<dbReference type="EMBL" id="CP000360">
    <property type="protein sequence ID" value="ABF40157.1"/>
    <property type="molecule type" value="Genomic_DNA"/>
</dbReference>
<dbReference type="HOGENOM" id="CLU_982744_0_0_0"/>
<dbReference type="Proteomes" id="UP000002432">
    <property type="component" value="Chromosome"/>
</dbReference>
<reference evidence="4 5" key="1">
    <citation type="journal article" date="2009" name="Appl. Environ. Microbiol.">
        <title>Three genomes from the phylum Acidobacteria provide insight into the lifestyles of these microorganisms in soils.</title>
        <authorList>
            <person name="Ward N.L."/>
            <person name="Challacombe J.F."/>
            <person name="Janssen P.H."/>
            <person name="Henrissat B."/>
            <person name="Coutinho P.M."/>
            <person name="Wu M."/>
            <person name="Xie G."/>
            <person name="Haft D.H."/>
            <person name="Sait M."/>
            <person name="Badger J."/>
            <person name="Barabote R.D."/>
            <person name="Bradley B."/>
            <person name="Brettin T.S."/>
            <person name="Brinkac L.M."/>
            <person name="Bruce D."/>
            <person name="Creasy T."/>
            <person name="Daugherty S.C."/>
            <person name="Davidsen T.M."/>
            <person name="DeBoy R.T."/>
            <person name="Detter J.C."/>
            <person name="Dodson R.J."/>
            <person name="Durkin A.S."/>
            <person name="Ganapathy A."/>
            <person name="Gwinn-Giglio M."/>
            <person name="Han C.S."/>
            <person name="Khouri H."/>
            <person name="Kiss H."/>
            <person name="Kothari S.P."/>
            <person name="Madupu R."/>
            <person name="Nelson K.E."/>
            <person name="Nelson W.C."/>
            <person name="Paulsen I."/>
            <person name="Penn K."/>
            <person name="Ren Q."/>
            <person name="Rosovitz M.J."/>
            <person name="Selengut J.D."/>
            <person name="Shrivastava S."/>
            <person name="Sullivan S.A."/>
            <person name="Tapia R."/>
            <person name="Thompson L.S."/>
            <person name="Watkins K.L."/>
            <person name="Yang Q."/>
            <person name="Yu C."/>
            <person name="Zafar N."/>
            <person name="Zhou L."/>
            <person name="Kuske C.R."/>
        </authorList>
    </citation>
    <scope>NUCLEOTIDE SEQUENCE [LARGE SCALE GENOMIC DNA]</scope>
    <source>
        <strain evidence="4 5">Ellin345</strain>
    </source>
</reference>
<dbReference type="eggNOG" id="COG0741">
    <property type="taxonomic scope" value="Bacteria"/>
</dbReference>
<comment type="similarity">
    <text evidence="1">Belongs to the transglycosylase Slt family.</text>
</comment>
<dbReference type="AlphaFoldDB" id="Q1ISJ3"/>
<feature type="signal peptide" evidence="2">
    <location>
        <begin position="1"/>
        <end position="23"/>
    </location>
</feature>
<dbReference type="Pfam" id="PF01464">
    <property type="entry name" value="SLT"/>
    <property type="match status" value="1"/>
</dbReference>
<gene>
    <name evidence="4" type="ordered locus">Acid345_1154</name>
</gene>
<evidence type="ECO:0000259" key="3">
    <source>
        <dbReference type="Pfam" id="PF01464"/>
    </source>
</evidence>
<evidence type="ECO:0000313" key="4">
    <source>
        <dbReference type="EMBL" id="ABF40157.1"/>
    </source>
</evidence>
<feature type="domain" description="Transglycosylase SLT" evidence="3">
    <location>
        <begin position="137"/>
        <end position="242"/>
    </location>
</feature>
<evidence type="ECO:0000256" key="2">
    <source>
        <dbReference type="SAM" id="SignalP"/>
    </source>
</evidence>
<dbReference type="PROSITE" id="PS00922">
    <property type="entry name" value="TRANSGLYCOSYLASE"/>
    <property type="match status" value="1"/>
</dbReference>
<dbReference type="GO" id="GO:0000270">
    <property type="term" value="P:peptidoglycan metabolic process"/>
    <property type="evidence" value="ECO:0007669"/>
    <property type="project" value="InterPro"/>
</dbReference>
<dbReference type="CAZy" id="GH23">
    <property type="family name" value="Glycoside Hydrolase Family 23"/>
</dbReference>
<evidence type="ECO:0000313" key="5">
    <source>
        <dbReference type="Proteomes" id="UP000002432"/>
    </source>
</evidence>
<dbReference type="PANTHER" id="PTHR37423:SF2">
    <property type="entry name" value="MEMBRANE-BOUND LYTIC MUREIN TRANSGLYCOSYLASE C"/>
    <property type="match status" value="1"/>
</dbReference>
<dbReference type="KEGG" id="aba:Acid345_1154"/>